<feature type="non-terminal residue" evidence="6">
    <location>
        <position position="1"/>
    </location>
</feature>
<dbReference type="PROSITE" id="PS50089">
    <property type="entry name" value="ZF_RING_2"/>
    <property type="match status" value="1"/>
</dbReference>
<accession>A0A8K0CI00</accession>
<dbReference type="Gene3D" id="3.30.40.10">
    <property type="entry name" value="Zinc/RING finger domain, C3HC4 (zinc finger)"/>
    <property type="match status" value="1"/>
</dbReference>
<dbReference type="SUPFAM" id="SSF57850">
    <property type="entry name" value="RING/U-box"/>
    <property type="match status" value="1"/>
</dbReference>
<evidence type="ECO:0000256" key="3">
    <source>
        <dbReference type="ARBA" id="ARBA00022833"/>
    </source>
</evidence>
<dbReference type="InterPro" id="IPR001841">
    <property type="entry name" value="Znf_RING"/>
</dbReference>
<evidence type="ECO:0000259" key="5">
    <source>
        <dbReference type="PROSITE" id="PS50089"/>
    </source>
</evidence>
<comment type="caution">
    <text evidence="6">The sequence shown here is derived from an EMBL/GenBank/DDBJ whole genome shotgun (WGS) entry which is preliminary data.</text>
</comment>
<name>A0A8K0CI00_IGNLU</name>
<dbReference type="InterPro" id="IPR049548">
    <property type="entry name" value="Sina-like_RING"/>
</dbReference>
<dbReference type="InterPro" id="IPR013083">
    <property type="entry name" value="Znf_RING/FYVE/PHD"/>
</dbReference>
<evidence type="ECO:0000256" key="1">
    <source>
        <dbReference type="ARBA" id="ARBA00022723"/>
    </source>
</evidence>
<keyword evidence="3" id="KW-0862">Zinc</keyword>
<keyword evidence="2 4" id="KW-0863">Zinc-finger</keyword>
<protein>
    <recommendedName>
        <fullName evidence="5">RING-type domain-containing protein</fullName>
    </recommendedName>
</protein>
<dbReference type="AlphaFoldDB" id="A0A8K0CI00"/>
<dbReference type="GO" id="GO:0008270">
    <property type="term" value="F:zinc ion binding"/>
    <property type="evidence" value="ECO:0007669"/>
    <property type="project" value="UniProtKB-KW"/>
</dbReference>
<dbReference type="Pfam" id="PF21362">
    <property type="entry name" value="Sina_RING"/>
    <property type="match status" value="1"/>
</dbReference>
<dbReference type="EMBL" id="VTPC01082588">
    <property type="protein sequence ID" value="KAF2887615.1"/>
    <property type="molecule type" value="Genomic_DNA"/>
</dbReference>
<gene>
    <name evidence="6" type="ORF">ILUMI_18558</name>
</gene>
<proteinExistence type="predicted"/>
<reference evidence="6" key="1">
    <citation type="submission" date="2019-08" db="EMBL/GenBank/DDBJ databases">
        <title>The genome of the North American firefly Photinus pyralis.</title>
        <authorList>
            <consortium name="Photinus pyralis genome working group"/>
            <person name="Fallon T.R."/>
            <person name="Sander Lower S.E."/>
            <person name="Weng J.-K."/>
        </authorList>
    </citation>
    <scope>NUCLEOTIDE SEQUENCE</scope>
    <source>
        <strain evidence="6">TRF0915ILg1</strain>
        <tissue evidence="6">Whole body</tissue>
    </source>
</reference>
<feature type="domain" description="RING-type" evidence="5">
    <location>
        <begin position="20"/>
        <end position="56"/>
    </location>
</feature>
<sequence>MPKNGFTQWGWPDMEELLQCPVCLDIPVPGIVEQCRHGHHICANCKKQVESCPLCKCDFHGTRNFVVEELIRHFDVLKNTMLLNSLVSEEAKKNKRKKKNTKLNASAPVFTPQITRPRKVNTPAATRGLYPCRVHDCSVSLPSGRILNHVRTSHADILTEGVVDFTDNYNETWVIPFDSKQPLAMNTIVVFVRGIGLIYLNIE</sequence>
<evidence type="ECO:0000313" key="6">
    <source>
        <dbReference type="EMBL" id="KAF2887615.1"/>
    </source>
</evidence>
<dbReference type="OrthoDB" id="4788989at2759"/>
<organism evidence="6 7">
    <name type="scientific">Ignelater luminosus</name>
    <name type="common">Cucubano</name>
    <name type="synonym">Pyrophorus luminosus</name>
    <dbReference type="NCBI Taxonomy" id="2038154"/>
    <lineage>
        <taxon>Eukaryota</taxon>
        <taxon>Metazoa</taxon>
        <taxon>Ecdysozoa</taxon>
        <taxon>Arthropoda</taxon>
        <taxon>Hexapoda</taxon>
        <taxon>Insecta</taxon>
        <taxon>Pterygota</taxon>
        <taxon>Neoptera</taxon>
        <taxon>Endopterygota</taxon>
        <taxon>Coleoptera</taxon>
        <taxon>Polyphaga</taxon>
        <taxon>Elateriformia</taxon>
        <taxon>Elateroidea</taxon>
        <taxon>Elateridae</taxon>
        <taxon>Agrypninae</taxon>
        <taxon>Pyrophorini</taxon>
        <taxon>Ignelater</taxon>
    </lineage>
</organism>
<evidence type="ECO:0000256" key="2">
    <source>
        <dbReference type="ARBA" id="ARBA00022771"/>
    </source>
</evidence>
<keyword evidence="1" id="KW-0479">Metal-binding</keyword>
<dbReference type="Proteomes" id="UP000801492">
    <property type="component" value="Unassembled WGS sequence"/>
</dbReference>
<evidence type="ECO:0000256" key="4">
    <source>
        <dbReference type="PROSITE-ProRule" id="PRU00175"/>
    </source>
</evidence>
<keyword evidence="7" id="KW-1185">Reference proteome</keyword>
<evidence type="ECO:0000313" key="7">
    <source>
        <dbReference type="Proteomes" id="UP000801492"/>
    </source>
</evidence>